<dbReference type="InterPro" id="IPR001296">
    <property type="entry name" value="Glyco_trans_1"/>
</dbReference>
<proteinExistence type="predicted"/>
<accession>A0A420WLG6</accession>
<dbReference type="RefSeq" id="WP_233345445.1">
    <property type="nucleotide sequence ID" value="NZ_RBII01000001.1"/>
</dbReference>
<feature type="domain" description="Glycosyl transferase family 1" evidence="1">
    <location>
        <begin position="200"/>
        <end position="354"/>
    </location>
</feature>
<gene>
    <name evidence="3" type="ORF">DES40_1149</name>
</gene>
<evidence type="ECO:0000313" key="4">
    <source>
        <dbReference type="Proteomes" id="UP000282211"/>
    </source>
</evidence>
<dbReference type="GO" id="GO:0016757">
    <property type="term" value="F:glycosyltransferase activity"/>
    <property type="evidence" value="ECO:0007669"/>
    <property type="project" value="InterPro"/>
</dbReference>
<dbReference type="SUPFAM" id="SSF53756">
    <property type="entry name" value="UDP-Glycosyltransferase/glycogen phosphorylase"/>
    <property type="match status" value="1"/>
</dbReference>
<sequence length="378" mass="41152">MMNESRLDNPALRILQILPDLNAGGVERTTVEIVEALTEAGHTAHVLSAGGRLETEIKALGGILHSASIGSKNVLTVIPRILQIAKLVKAHNINVIHARSRAPAWPAYFAAKLTNTAFVTTYHGIYNANNSLKRFYNSVMAKGDAVIANSEFTKAHILKTHKCAPDKITVIHRGVDMKRFDPMTVSQEAITAQRLEWGTERDKLIVLPGRLTRWKGQLDAIEALAELPEFCRLILVGDPQGRDDYVAEVKAKAQSLGLSDRVILAGHRPDMPLILAAADIVLSASNEPEAFGRIAAEAQAMGRPVVATALGGALETVKDEETGWLVPAHDSVAMAKAIRKAIAWPSYDGGKARSRIARYFSKKSLQLRTIGVYRAVIR</sequence>
<evidence type="ECO:0000259" key="1">
    <source>
        <dbReference type="Pfam" id="PF00534"/>
    </source>
</evidence>
<protein>
    <submittedName>
        <fullName evidence="3">Glycosyltransferase involved in cell wall biosynthesis</fullName>
    </submittedName>
</protein>
<dbReference type="AlphaFoldDB" id="A0A420WLG6"/>
<dbReference type="InterPro" id="IPR028098">
    <property type="entry name" value="Glyco_trans_4-like_N"/>
</dbReference>
<name>A0A420WLG6_9PROT</name>
<dbReference type="Proteomes" id="UP000282211">
    <property type="component" value="Unassembled WGS sequence"/>
</dbReference>
<feature type="domain" description="Glycosyltransferase subfamily 4-like N-terminal" evidence="2">
    <location>
        <begin position="24"/>
        <end position="179"/>
    </location>
</feature>
<comment type="caution">
    <text evidence="3">The sequence shown here is derived from an EMBL/GenBank/DDBJ whole genome shotgun (WGS) entry which is preliminary data.</text>
</comment>
<organism evidence="3 4">
    <name type="scientific">Litorimonas taeanensis</name>
    <dbReference type="NCBI Taxonomy" id="568099"/>
    <lineage>
        <taxon>Bacteria</taxon>
        <taxon>Pseudomonadati</taxon>
        <taxon>Pseudomonadota</taxon>
        <taxon>Alphaproteobacteria</taxon>
        <taxon>Maricaulales</taxon>
        <taxon>Robiginitomaculaceae</taxon>
    </lineage>
</organism>
<dbReference type="CDD" id="cd03819">
    <property type="entry name" value="GT4_WavL-like"/>
    <property type="match status" value="1"/>
</dbReference>
<dbReference type="EMBL" id="RBII01000001">
    <property type="protein sequence ID" value="RKQ71819.1"/>
    <property type="molecule type" value="Genomic_DNA"/>
</dbReference>
<dbReference type="FunCoup" id="A0A420WLG6">
    <property type="interactions" value="240"/>
</dbReference>
<evidence type="ECO:0000259" key="2">
    <source>
        <dbReference type="Pfam" id="PF13439"/>
    </source>
</evidence>
<dbReference type="PANTHER" id="PTHR12526">
    <property type="entry name" value="GLYCOSYLTRANSFERASE"/>
    <property type="match status" value="1"/>
</dbReference>
<keyword evidence="3" id="KW-0808">Transferase</keyword>
<reference evidence="3 4" key="1">
    <citation type="submission" date="2018-10" db="EMBL/GenBank/DDBJ databases">
        <title>Genomic Encyclopedia of Type Strains, Phase IV (KMG-IV): sequencing the most valuable type-strain genomes for metagenomic binning, comparative biology and taxonomic classification.</title>
        <authorList>
            <person name="Goeker M."/>
        </authorList>
    </citation>
    <scope>NUCLEOTIDE SEQUENCE [LARGE SCALE GENOMIC DNA]</scope>
    <source>
        <strain evidence="3 4">DSM 22008</strain>
    </source>
</reference>
<dbReference type="Gene3D" id="3.40.50.2000">
    <property type="entry name" value="Glycogen Phosphorylase B"/>
    <property type="match status" value="2"/>
</dbReference>
<evidence type="ECO:0000313" key="3">
    <source>
        <dbReference type="EMBL" id="RKQ71819.1"/>
    </source>
</evidence>
<dbReference type="Pfam" id="PF13439">
    <property type="entry name" value="Glyco_transf_4"/>
    <property type="match status" value="1"/>
</dbReference>
<dbReference type="Pfam" id="PF00534">
    <property type="entry name" value="Glycos_transf_1"/>
    <property type="match status" value="1"/>
</dbReference>
<dbReference type="InParanoid" id="A0A420WLG6"/>
<keyword evidence="4" id="KW-1185">Reference proteome</keyword>
<dbReference type="PANTHER" id="PTHR12526:SF638">
    <property type="entry name" value="SPORE COAT PROTEIN SA"/>
    <property type="match status" value="1"/>
</dbReference>